<dbReference type="CDD" id="cd01651">
    <property type="entry name" value="RT_G2_intron"/>
    <property type="match status" value="1"/>
</dbReference>
<dbReference type="PANTHER" id="PTHR34047">
    <property type="entry name" value="NUCLEAR INTRON MATURASE 1, MITOCHONDRIAL-RELATED"/>
    <property type="match status" value="1"/>
</dbReference>
<dbReference type="GO" id="GO:0003964">
    <property type="term" value="F:RNA-directed DNA polymerase activity"/>
    <property type="evidence" value="ECO:0007669"/>
    <property type="project" value="UniProtKB-KW"/>
</dbReference>
<keyword evidence="2" id="KW-0695">RNA-directed DNA polymerase</keyword>
<dbReference type="PROSITE" id="PS50878">
    <property type="entry name" value="RT_POL"/>
    <property type="match status" value="1"/>
</dbReference>
<dbReference type="InterPro" id="IPR013597">
    <property type="entry name" value="Mat_intron_G2"/>
</dbReference>
<evidence type="ECO:0000259" key="1">
    <source>
        <dbReference type="PROSITE" id="PS50878"/>
    </source>
</evidence>
<sequence length="472" mass="55139">MKNTKKCENSRQLHIEGYLQKDRVELKEYVGAPSISLTLEKGRNTKSKYDSELLERIIDRNNLNEAFRRVKANKGSHGTDGMKIDELLQYLKENGASLRQSLLEGSYKPNPVRRVEIPKPDGKKRPLGIPTAVDRVIQQAIAQVLSPIFEQKFSDNSYGFRPNRSAHQAILKCKEYMDEGYKWAVDIDLEKYFDTVNHDKLIGLVYKEIKDVRVISLIRKYLQAGVMEKGTFNTTEKGVPQGGNLSPLLSNIMLNELDMELEKRGLHFCRYADDCNIYVKTRKAALRVMVSISKFIEEDLKLKVNKDKSKVDRPWKLKYLGFTFYPKKGEMGIRVHENSIKKLKAKLKEVTGRSNAMGMKLRSIKLRQIIVGWVNYFKLADMRSTLKILDEWLRRRIRLCYWKQWKKIKTRHDNLKKLGINEYKSWEYANTRKGYWRISNSPILTRTLSNRYLKEQGFITLTEKYLSLGNSY</sequence>
<gene>
    <name evidence="2" type="ORF">CSCA_2931</name>
</gene>
<feature type="domain" description="Reverse transcriptase" evidence="1">
    <location>
        <begin position="98"/>
        <end position="324"/>
    </location>
</feature>
<dbReference type="HOGENOM" id="CLU_013584_2_1_9"/>
<dbReference type="InterPro" id="IPR030931">
    <property type="entry name" value="Group_II_RT_mat"/>
</dbReference>
<protein>
    <submittedName>
        <fullName evidence="2">Reverse transcriptase/maturase family protein</fullName>
    </submittedName>
</protein>
<dbReference type="InterPro" id="IPR000477">
    <property type="entry name" value="RT_dom"/>
</dbReference>
<organism evidence="2 3">
    <name type="scientific">Clostridium scatologenes</name>
    <dbReference type="NCBI Taxonomy" id="1548"/>
    <lineage>
        <taxon>Bacteria</taxon>
        <taxon>Bacillati</taxon>
        <taxon>Bacillota</taxon>
        <taxon>Clostridia</taxon>
        <taxon>Eubacteriales</taxon>
        <taxon>Clostridiaceae</taxon>
        <taxon>Clostridium</taxon>
    </lineage>
</organism>
<proteinExistence type="predicted"/>
<dbReference type="InterPro" id="IPR043502">
    <property type="entry name" value="DNA/RNA_pol_sf"/>
</dbReference>
<dbReference type="KEGG" id="csq:CSCA_2931"/>
<keyword evidence="3" id="KW-1185">Reference proteome</keyword>
<dbReference type="PANTHER" id="PTHR34047:SF8">
    <property type="entry name" value="PROTEIN YKFC"/>
    <property type="match status" value="1"/>
</dbReference>
<dbReference type="Proteomes" id="UP000033115">
    <property type="component" value="Chromosome"/>
</dbReference>
<dbReference type="SUPFAM" id="SSF56672">
    <property type="entry name" value="DNA/RNA polymerases"/>
    <property type="match status" value="1"/>
</dbReference>
<dbReference type="InterPro" id="IPR043128">
    <property type="entry name" value="Rev_trsase/Diguanyl_cyclase"/>
</dbReference>
<name>A0A0E3GRC0_CLOSL</name>
<dbReference type="AlphaFoldDB" id="A0A0E3GRC0"/>
<evidence type="ECO:0000313" key="2">
    <source>
        <dbReference type="EMBL" id="AKA70056.1"/>
    </source>
</evidence>
<keyword evidence="2" id="KW-0548">Nucleotidyltransferase</keyword>
<keyword evidence="2" id="KW-0808">Transferase</keyword>
<dbReference type="Pfam" id="PF08388">
    <property type="entry name" value="GIIM"/>
    <property type="match status" value="1"/>
</dbReference>
<dbReference type="Gene3D" id="3.30.70.270">
    <property type="match status" value="1"/>
</dbReference>
<dbReference type="Pfam" id="PF00078">
    <property type="entry name" value="RVT_1"/>
    <property type="match status" value="1"/>
</dbReference>
<dbReference type="RefSeq" id="WP_052712589.1">
    <property type="nucleotide sequence ID" value="NZ_CP009933.1"/>
</dbReference>
<dbReference type="NCBIfam" id="TIGR04416">
    <property type="entry name" value="group_II_RT_mat"/>
    <property type="match status" value="1"/>
</dbReference>
<dbReference type="InterPro" id="IPR051083">
    <property type="entry name" value="GrpII_Intron_Splice-Mob/Def"/>
</dbReference>
<evidence type="ECO:0000313" key="3">
    <source>
        <dbReference type="Proteomes" id="UP000033115"/>
    </source>
</evidence>
<reference evidence="2 3" key="1">
    <citation type="journal article" date="2015" name="J. Biotechnol.">
        <title>Complete genome sequence of a malodorant-producing acetogen, Clostridium scatologenes ATCC 25775(T).</title>
        <authorList>
            <person name="Zhu Z."/>
            <person name="Guo T."/>
            <person name="Zheng H."/>
            <person name="Song T."/>
            <person name="Ouyang P."/>
            <person name="Xie J."/>
        </authorList>
    </citation>
    <scope>NUCLEOTIDE SEQUENCE [LARGE SCALE GENOMIC DNA]</scope>
    <source>
        <strain evidence="2 3">ATCC 25775</strain>
    </source>
</reference>
<dbReference type="STRING" id="1548.CSCA_2931"/>
<accession>A0A0E3GRC0</accession>
<dbReference type="EMBL" id="CP009933">
    <property type="protein sequence ID" value="AKA70056.1"/>
    <property type="molecule type" value="Genomic_DNA"/>
</dbReference>